<dbReference type="AlphaFoldDB" id="A0A7R9PJD4"/>
<dbReference type="Gene3D" id="2.60.40.10">
    <property type="entry name" value="Immunoglobulins"/>
    <property type="match status" value="1"/>
</dbReference>
<protein>
    <submittedName>
        <fullName evidence="1">Uncharacterized protein</fullName>
    </submittedName>
</protein>
<dbReference type="InterPro" id="IPR013783">
    <property type="entry name" value="Ig-like_fold"/>
</dbReference>
<dbReference type="EMBL" id="OE840040">
    <property type="protein sequence ID" value="CAD7589339.1"/>
    <property type="molecule type" value="Genomic_DNA"/>
</dbReference>
<reference evidence="1" key="1">
    <citation type="submission" date="2020-11" db="EMBL/GenBank/DDBJ databases">
        <authorList>
            <person name="Tran Van P."/>
        </authorList>
    </citation>
    <scope>NUCLEOTIDE SEQUENCE</scope>
</reference>
<accession>A0A7R9PJD4</accession>
<sequence length="172" mass="19209">MTVHLQRSILDHGRAPSIIEMLSTLIEGRNNTTSTLTFRPTASDDIKELACRAENPHFPGGLQEDRRRLRIACGKLGKILSVENAFDTMIHVLHAANPSLCSINEAVMLCNTHDKRVDEGCHPLCRKDSTLRTRNIGKCDATRNSIEYRIQVPATCTYRILEECHNNASAKA</sequence>
<evidence type="ECO:0000313" key="1">
    <source>
        <dbReference type="EMBL" id="CAD7589339.1"/>
    </source>
</evidence>
<gene>
    <name evidence="1" type="ORF">TGEB3V08_LOCUS3299</name>
</gene>
<proteinExistence type="predicted"/>
<name>A0A7R9PJD4_TIMGE</name>
<organism evidence="1">
    <name type="scientific">Timema genevievae</name>
    <name type="common">Walking stick</name>
    <dbReference type="NCBI Taxonomy" id="629358"/>
    <lineage>
        <taxon>Eukaryota</taxon>
        <taxon>Metazoa</taxon>
        <taxon>Ecdysozoa</taxon>
        <taxon>Arthropoda</taxon>
        <taxon>Hexapoda</taxon>
        <taxon>Insecta</taxon>
        <taxon>Pterygota</taxon>
        <taxon>Neoptera</taxon>
        <taxon>Polyneoptera</taxon>
        <taxon>Phasmatodea</taxon>
        <taxon>Timematodea</taxon>
        <taxon>Timematoidea</taxon>
        <taxon>Timematidae</taxon>
        <taxon>Timema</taxon>
    </lineage>
</organism>